<reference evidence="1 2" key="1">
    <citation type="journal article" date="2015" name="Stand. Genomic Sci.">
        <title>Genomic Encyclopedia of Bacterial and Archaeal Type Strains, Phase III: the genomes of soil and plant-associated and newly described type strains.</title>
        <authorList>
            <person name="Whitman W.B."/>
            <person name="Woyke T."/>
            <person name="Klenk H.P."/>
            <person name="Zhou Y."/>
            <person name="Lilburn T.G."/>
            <person name="Beck B.J."/>
            <person name="De Vos P."/>
            <person name="Vandamme P."/>
            <person name="Eisen J.A."/>
            <person name="Garrity G."/>
            <person name="Hugenholtz P."/>
            <person name="Kyrpides N.C."/>
        </authorList>
    </citation>
    <scope>NUCLEOTIDE SEQUENCE [LARGE SCALE GENOMIC DNA]</scope>
    <source>
        <strain evidence="1 2">CGMCC 1.10115</strain>
    </source>
</reference>
<sequence length="52" mass="5843">MMVQIEGEVSPLKGVTFAQKYFGYIGTRGTSDIDLLIRPYQLEKAIEFITSS</sequence>
<dbReference type="GeneID" id="65406587"/>
<organism evidence="1 2">
    <name type="scientific">Cytobacillus oceanisediminis</name>
    <dbReference type="NCBI Taxonomy" id="665099"/>
    <lineage>
        <taxon>Bacteria</taxon>
        <taxon>Bacillati</taxon>
        <taxon>Bacillota</taxon>
        <taxon>Bacilli</taxon>
        <taxon>Bacillales</taxon>
        <taxon>Bacillaceae</taxon>
        <taxon>Cytobacillus</taxon>
    </lineage>
</organism>
<gene>
    <name evidence="1" type="ORF">IQ19_05531</name>
</gene>
<protein>
    <submittedName>
        <fullName evidence="1">Putative nucleotidyltransferase-like protein</fullName>
    </submittedName>
</protein>
<dbReference type="OrthoDB" id="2659434at2"/>
<dbReference type="RefSeq" id="WP_144546768.1">
    <property type="nucleotide sequence ID" value="NZ_CBCSDC010000056.1"/>
</dbReference>
<keyword evidence="1" id="KW-0808">Transferase</keyword>
<accession>A0A562J413</accession>
<evidence type="ECO:0000313" key="1">
    <source>
        <dbReference type="EMBL" id="TWH77882.1"/>
    </source>
</evidence>
<dbReference type="Proteomes" id="UP000318667">
    <property type="component" value="Unassembled WGS sequence"/>
</dbReference>
<evidence type="ECO:0000313" key="2">
    <source>
        <dbReference type="Proteomes" id="UP000318667"/>
    </source>
</evidence>
<name>A0A562J413_9BACI</name>
<proteinExistence type="predicted"/>
<comment type="caution">
    <text evidence="1">The sequence shown here is derived from an EMBL/GenBank/DDBJ whole genome shotgun (WGS) entry which is preliminary data.</text>
</comment>
<keyword evidence="2" id="KW-1185">Reference proteome</keyword>
<dbReference type="GO" id="GO:0016740">
    <property type="term" value="F:transferase activity"/>
    <property type="evidence" value="ECO:0007669"/>
    <property type="project" value="UniProtKB-KW"/>
</dbReference>
<dbReference type="AlphaFoldDB" id="A0A562J413"/>
<dbReference type="EMBL" id="VLKI01000036">
    <property type="protein sequence ID" value="TWH77882.1"/>
    <property type="molecule type" value="Genomic_DNA"/>
</dbReference>